<dbReference type="eggNOG" id="COG1999">
    <property type="taxonomic scope" value="Bacteria"/>
</dbReference>
<feature type="domain" description="Thioredoxin" evidence="5">
    <location>
        <begin position="41"/>
        <end position="206"/>
    </location>
</feature>
<dbReference type="InterPro" id="IPR013766">
    <property type="entry name" value="Thioredoxin_domain"/>
</dbReference>
<protein>
    <submittedName>
        <fullName evidence="6">SenC homolog</fullName>
    </submittedName>
</protein>
<keyword evidence="4" id="KW-1015">Disulfide bond</keyword>
<dbReference type="CDD" id="cd02968">
    <property type="entry name" value="SCO"/>
    <property type="match status" value="1"/>
</dbReference>
<evidence type="ECO:0000256" key="2">
    <source>
        <dbReference type="ARBA" id="ARBA00023008"/>
    </source>
</evidence>
<accession>B9L0N1</accession>
<keyword evidence="2 3" id="KW-0186">Copper</keyword>
<name>B9L0N1_THERP</name>
<dbReference type="PANTHER" id="PTHR12151">
    <property type="entry name" value="ELECTRON TRANSPORT PROTIN SCO1/SENC FAMILY MEMBER"/>
    <property type="match status" value="1"/>
</dbReference>
<dbReference type="Pfam" id="PF02630">
    <property type="entry name" value="SCO1-SenC"/>
    <property type="match status" value="1"/>
</dbReference>
<reference evidence="6 7" key="1">
    <citation type="journal article" date="2009" name="PLoS ONE">
        <title>Complete genome sequence of the aerobic CO-oxidizing thermophile Thermomicrobium roseum.</title>
        <authorList>
            <person name="Wu D."/>
            <person name="Raymond J."/>
            <person name="Wu M."/>
            <person name="Chatterji S."/>
            <person name="Ren Q."/>
            <person name="Graham J.E."/>
            <person name="Bryant D.A."/>
            <person name="Robb F."/>
            <person name="Colman A."/>
            <person name="Tallon L.J."/>
            <person name="Badger J.H."/>
            <person name="Madupu R."/>
            <person name="Ward N.L."/>
            <person name="Eisen J.A."/>
        </authorList>
    </citation>
    <scope>NUCLEOTIDE SEQUENCE [LARGE SCALE GENOMIC DNA]</scope>
    <source>
        <strain evidence="7">ATCC 27502 / DSM 5159 / P-2</strain>
    </source>
</reference>
<sequence>MTLRRLRLLLWILALSALGTSAGIAWYRWYIAQHTDTWALELDGRPVPAFQLLDQDGRLVSLDALEGDLFVVTFAYTTCPDTCPVTLRRLVAVLQRLPETLRDRIQLLAVTVDPERDTPDRLRQYAVANGFDLSLRFLTGDRAALEPVWSGFGIAVVRHPLPQGQYEVQHTAVTYILDRSGSLRYLIRDEALEPARLAELLERLVR</sequence>
<dbReference type="InterPro" id="IPR003782">
    <property type="entry name" value="SCO1/SenC"/>
</dbReference>
<proteinExistence type="inferred from homology"/>
<dbReference type="Gene3D" id="3.40.30.10">
    <property type="entry name" value="Glutaredoxin"/>
    <property type="match status" value="1"/>
</dbReference>
<evidence type="ECO:0000313" key="6">
    <source>
        <dbReference type="EMBL" id="ACM06081.1"/>
    </source>
</evidence>
<dbReference type="PROSITE" id="PS51352">
    <property type="entry name" value="THIOREDOXIN_2"/>
    <property type="match status" value="1"/>
</dbReference>
<feature type="disulfide bond" description="Redox-active" evidence="4">
    <location>
        <begin position="79"/>
        <end position="83"/>
    </location>
</feature>
<dbReference type="HOGENOM" id="CLU_050131_3_0_0"/>
<keyword evidence="3" id="KW-0479">Metal-binding</keyword>
<dbReference type="EMBL" id="CP001275">
    <property type="protein sequence ID" value="ACM06081.1"/>
    <property type="molecule type" value="Genomic_DNA"/>
</dbReference>
<evidence type="ECO:0000256" key="1">
    <source>
        <dbReference type="ARBA" id="ARBA00010996"/>
    </source>
</evidence>
<dbReference type="SUPFAM" id="SSF52833">
    <property type="entry name" value="Thioredoxin-like"/>
    <property type="match status" value="1"/>
</dbReference>
<dbReference type="KEGG" id="tro:trd_1102"/>
<evidence type="ECO:0000259" key="5">
    <source>
        <dbReference type="PROSITE" id="PS51352"/>
    </source>
</evidence>
<dbReference type="GO" id="GO:0046872">
    <property type="term" value="F:metal ion binding"/>
    <property type="evidence" value="ECO:0007669"/>
    <property type="project" value="UniProtKB-KW"/>
</dbReference>
<dbReference type="Proteomes" id="UP000000447">
    <property type="component" value="Chromosome"/>
</dbReference>
<gene>
    <name evidence="6" type="ordered locus">trd_1102</name>
</gene>
<keyword evidence="7" id="KW-1185">Reference proteome</keyword>
<feature type="binding site" evidence="3">
    <location>
        <position position="170"/>
    </location>
    <ligand>
        <name>Cu cation</name>
        <dbReference type="ChEBI" id="CHEBI:23378"/>
    </ligand>
</feature>
<feature type="binding site" evidence="3">
    <location>
        <position position="83"/>
    </location>
    <ligand>
        <name>Cu cation</name>
        <dbReference type="ChEBI" id="CHEBI:23378"/>
    </ligand>
</feature>
<evidence type="ECO:0000313" key="7">
    <source>
        <dbReference type="Proteomes" id="UP000000447"/>
    </source>
</evidence>
<organism evidence="6 7">
    <name type="scientific">Thermomicrobium roseum (strain ATCC 27502 / DSM 5159 / P-2)</name>
    <dbReference type="NCBI Taxonomy" id="309801"/>
    <lineage>
        <taxon>Bacteria</taxon>
        <taxon>Pseudomonadati</taxon>
        <taxon>Thermomicrobiota</taxon>
        <taxon>Thermomicrobia</taxon>
        <taxon>Thermomicrobiales</taxon>
        <taxon>Thermomicrobiaceae</taxon>
        <taxon>Thermomicrobium</taxon>
    </lineage>
</organism>
<evidence type="ECO:0000256" key="3">
    <source>
        <dbReference type="PIRSR" id="PIRSR603782-1"/>
    </source>
</evidence>
<evidence type="ECO:0000256" key="4">
    <source>
        <dbReference type="PIRSR" id="PIRSR603782-2"/>
    </source>
</evidence>
<dbReference type="RefSeq" id="WP_015922055.1">
    <property type="nucleotide sequence ID" value="NC_011959.1"/>
</dbReference>
<comment type="similarity">
    <text evidence="1">Belongs to the SCO1/2 family.</text>
</comment>
<dbReference type="PANTHER" id="PTHR12151:SF25">
    <property type="entry name" value="LINALOOL DEHYDRATASE_ISOMERASE DOMAIN-CONTAINING PROTEIN"/>
    <property type="match status" value="1"/>
</dbReference>
<dbReference type="InterPro" id="IPR036249">
    <property type="entry name" value="Thioredoxin-like_sf"/>
</dbReference>
<dbReference type="AlphaFoldDB" id="B9L0N1"/>
<dbReference type="STRING" id="309801.trd_1102"/>
<feature type="binding site" evidence="3">
    <location>
        <position position="79"/>
    </location>
    <ligand>
        <name>Cu cation</name>
        <dbReference type="ChEBI" id="CHEBI:23378"/>
    </ligand>
</feature>